<feature type="domain" description="DUF1330" evidence="1">
    <location>
        <begin position="3"/>
        <end position="96"/>
    </location>
</feature>
<protein>
    <submittedName>
        <fullName evidence="2">Uncharacterized conserved protein, DUF1330 family</fullName>
    </submittedName>
</protein>
<dbReference type="AlphaFoldDB" id="A0A1H4ASK1"/>
<sequence length="97" mass="10646">MAAYLIADTAIENAEAYEAYKTQAKALAERFGGVYRARGGALQVDDADLWRPTRLVIIEFPDMASAHAYLASPDYAPAKQLRRDSARSTVVVVEGLR</sequence>
<evidence type="ECO:0000259" key="1">
    <source>
        <dbReference type="Pfam" id="PF07045"/>
    </source>
</evidence>
<gene>
    <name evidence="2" type="ORF">SAMN05444370_104349</name>
</gene>
<name>A0A1H4ASK1_9RHOB</name>
<evidence type="ECO:0000313" key="2">
    <source>
        <dbReference type="EMBL" id="SEA38778.1"/>
    </source>
</evidence>
<dbReference type="SUPFAM" id="SSF54909">
    <property type="entry name" value="Dimeric alpha+beta barrel"/>
    <property type="match status" value="1"/>
</dbReference>
<dbReference type="PANTHER" id="PTHR41521:SF4">
    <property type="entry name" value="BLR0684 PROTEIN"/>
    <property type="match status" value="1"/>
</dbReference>
<dbReference type="Proteomes" id="UP000198703">
    <property type="component" value="Unassembled WGS sequence"/>
</dbReference>
<reference evidence="2 3" key="1">
    <citation type="submission" date="2016-10" db="EMBL/GenBank/DDBJ databases">
        <authorList>
            <person name="de Groot N.N."/>
        </authorList>
    </citation>
    <scope>NUCLEOTIDE SEQUENCE [LARGE SCALE GENOMIC DNA]</scope>
    <source>
        <strain evidence="2 3">DSM 15345</strain>
    </source>
</reference>
<dbReference type="STRING" id="89524.SAMN05444370_104349"/>
<dbReference type="OrthoDB" id="9806380at2"/>
<evidence type="ECO:0000313" key="3">
    <source>
        <dbReference type="Proteomes" id="UP000198703"/>
    </source>
</evidence>
<dbReference type="InterPro" id="IPR010753">
    <property type="entry name" value="DUF1330"/>
</dbReference>
<dbReference type="InterPro" id="IPR011008">
    <property type="entry name" value="Dimeric_a/b-barrel"/>
</dbReference>
<organism evidence="2 3">
    <name type="scientific">Rubrimonas cliftonensis</name>
    <dbReference type="NCBI Taxonomy" id="89524"/>
    <lineage>
        <taxon>Bacteria</taxon>
        <taxon>Pseudomonadati</taxon>
        <taxon>Pseudomonadota</taxon>
        <taxon>Alphaproteobacteria</taxon>
        <taxon>Rhodobacterales</taxon>
        <taxon>Paracoccaceae</taxon>
        <taxon>Rubrimonas</taxon>
    </lineage>
</organism>
<dbReference type="Pfam" id="PF07045">
    <property type="entry name" value="DUF1330"/>
    <property type="match status" value="1"/>
</dbReference>
<accession>A0A1H4ASK1</accession>
<proteinExistence type="predicted"/>
<dbReference type="EMBL" id="FNQM01000004">
    <property type="protein sequence ID" value="SEA38778.1"/>
    <property type="molecule type" value="Genomic_DNA"/>
</dbReference>
<dbReference type="RefSeq" id="WP_093252520.1">
    <property type="nucleotide sequence ID" value="NZ_FNQM01000004.1"/>
</dbReference>
<keyword evidence="3" id="KW-1185">Reference proteome</keyword>
<dbReference type="PANTHER" id="PTHR41521">
    <property type="match status" value="1"/>
</dbReference>
<dbReference type="Gene3D" id="3.30.70.100">
    <property type="match status" value="1"/>
</dbReference>